<keyword evidence="3" id="KW-1185">Reference proteome</keyword>
<dbReference type="Proteomes" id="UP001201812">
    <property type="component" value="Unassembled WGS sequence"/>
</dbReference>
<accession>A0AAD4MHP4</accession>
<dbReference type="EMBL" id="JAKKPZ010000402">
    <property type="protein sequence ID" value="KAI1695449.1"/>
    <property type="molecule type" value="Genomic_DNA"/>
</dbReference>
<gene>
    <name evidence="2" type="ORF">DdX_19572</name>
</gene>
<proteinExistence type="predicted"/>
<name>A0AAD4MHP4_9BILA</name>
<feature type="chain" id="PRO_5042015294" evidence="1">
    <location>
        <begin position="23"/>
        <end position="255"/>
    </location>
</feature>
<evidence type="ECO:0000256" key="1">
    <source>
        <dbReference type="SAM" id="SignalP"/>
    </source>
</evidence>
<comment type="caution">
    <text evidence="2">The sequence shown here is derived from an EMBL/GenBank/DDBJ whole genome shotgun (WGS) entry which is preliminary data.</text>
</comment>
<reference evidence="2" key="1">
    <citation type="submission" date="2022-01" db="EMBL/GenBank/DDBJ databases">
        <title>Genome Sequence Resource for Two Populations of Ditylenchus destructor, the Migratory Endoparasitic Phytonematode.</title>
        <authorList>
            <person name="Zhang H."/>
            <person name="Lin R."/>
            <person name="Xie B."/>
        </authorList>
    </citation>
    <scope>NUCLEOTIDE SEQUENCE</scope>
    <source>
        <strain evidence="2">BazhouSP</strain>
    </source>
</reference>
<dbReference type="AlphaFoldDB" id="A0AAD4MHP4"/>
<keyword evidence="1" id="KW-0732">Signal</keyword>
<evidence type="ECO:0000313" key="2">
    <source>
        <dbReference type="EMBL" id="KAI1695449.1"/>
    </source>
</evidence>
<protein>
    <submittedName>
        <fullName evidence="2">Uncharacterized protein</fullName>
    </submittedName>
</protein>
<sequence>MATRIILFLSCIGLALLQFAGANELKSFDFDFNMEYYDSKENTHLANGEHLETAIKTMLHAAQEKLNLEDKKKCVKGIWFLVHPEITLLWKEGFRFHLAVDQSLKMPAEYTDVVIMKKSFLPPNLDTVPLHLPNEGGKMRAKADMMIYCIVTVQAKSDHSDYKWKPRHELNEKMSEKPEGKPDEKSMISTGNWNAILAADGWHAQWKTELANKSNKLELFFNDNSPDLKKQSSITYAFYRTPADWKKITHRNPAH</sequence>
<evidence type="ECO:0000313" key="3">
    <source>
        <dbReference type="Proteomes" id="UP001201812"/>
    </source>
</evidence>
<feature type="signal peptide" evidence="1">
    <location>
        <begin position="1"/>
        <end position="22"/>
    </location>
</feature>
<organism evidence="2 3">
    <name type="scientific">Ditylenchus destructor</name>
    <dbReference type="NCBI Taxonomy" id="166010"/>
    <lineage>
        <taxon>Eukaryota</taxon>
        <taxon>Metazoa</taxon>
        <taxon>Ecdysozoa</taxon>
        <taxon>Nematoda</taxon>
        <taxon>Chromadorea</taxon>
        <taxon>Rhabditida</taxon>
        <taxon>Tylenchina</taxon>
        <taxon>Tylenchomorpha</taxon>
        <taxon>Sphaerularioidea</taxon>
        <taxon>Anguinidae</taxon>
        <taxon>Anguininae</taxon>
        <taxon>Ditylenchus</taxon>
    </lineage>
</organism>